<evidence type="ECO:0000256" key="4">
    <source>
        <dbReference type="ARBA" id="ARBA00023136"/>
    </source>
</evidence>
<keyword evidence="4" id="KW-0472">Membrane</keyword>
<dbReference type="EMBL" id="JAUSUZ010000001">
    <property type="protein sequence ID" value="MDQ0366939.1"/>
    <property type="molecule type" value="Genomic_DNA"/>
</dbReference>
<dbReference type="GO" id="GO:0070273">
    <property type="term" value="F:phosphatidylinositol-4-phosphate binding"/>
    <property type="evidence" value="ECO:0007669"/>
    <property type="project" value="InterPro"/>
</dbReference>
<dbReference type="InterPro" id="IPR038261">
    <property type="entry name" value="GPP34-like_sf"/>
</dbReference>
<comment type="subcellular location">
    <subcellularLocation>
        <location evidence="1">Golgi apparatus membrane</location>
        <topology evidence="1">Peripheral membrane protein</topology>
        <orientation evidence="1">Cytoplasmic side</orientation>
    </subcellularLocation>
</comment>
<keyword evidence="6" id="KW-1185">Reference proteome</keyword>
<dbReference type="AlphaFoldDB" id="A0AAE3W048"/>
<evidence type="ECO:0000256" key="3">
    <source>
        <dbReference type="ARBA" id="ARBA00023121"/>
    </source>
</evidence>
<dbReference type="RefSeq" id="WP_307240634.1">
    <property type="nucleotide sequence ID" value="NZ_JAUSUZ010000001.1"/>
</dbReference>
<dbReference type="GO" id="GO:0012505">
    <property type="term" value="C:endomembrane system"/>
    <property type="evidence" value="ECO:0007669"/>
    <property type="project" value="UniProtKB-ARBA"/>
</dbReference>
<reference evidence="5 6" key="1">
    <citation type="submission" date="2023-07" db="EMBL/GenBank/DDBJ databases">
        <title>Sequencing the genomes of 1000 actinobacteria strains.</title>
        <authorList>
            <person name="Klenk H.-P."/>
        </authorList>
    </citation>
    <scope>NUCLEOTIDE SEQUENCE [LARGE SCALE GENOMIC DNA]</scope>
    <source>
        <strain evidence="5 6">DSM 44709</strain>
    </source>
</reference>
<accession>A0AAE3W048</accession>
<evidence type="ECO:0000313" key="5">
    <source>
        <dbReference type="EMBL" id="MDQ0366939.1"/>
    </source>
</evidence>
<dbReference type="InterPro" id="IPR008628">
    <property type="entry name" value="GPP34-like"/>
</dbReference>
<sequence length="215" mass="23516">MLIPAVGSRGAHKQAAVDFWWLAHRDGTGASVLHRSITSIGLAAALLWDMRDQLFITADGIAVIDERVSAEPTEQGLLSRLVAEGTAHPPGTWLDVVAADGIYDQTARRLINAGQVKAVGWPRKRYPYVGADPTRAAWPAGRLMSSFRLHGQFEDDDLILVALVLACGLDEYVFYDDHAQAVAQARREVRRGDQVLQTLYVCTEAAVAKAVTVRR</sequence>
<protein>
    <submittedName>
        <fullName evidence="5">Uncharacterized protein</fullName>
    </submittedName>
</protein>
<dbReference type="Pfam" id="PF05719">
    <property type="entry name" value="GPP34"/>
    <property type="match status" value="1"/>
</dbReference>
<organism evidence="5 6">
    <name type="scientific">Catenuloplanes indicus</name>
    <dbReference type="NCBI Taxonomy" id="137267"/>
    <lineage>
        <taxon>Bacteria</taxon>
        <taxon>Bacillati</taxon>
        <taxon>Actinomycetota</taxon>
        <taxon>Actinomycetes</taxon>
        <taxon>Micromonosporales</taxon>
        <taxon>Micromonosporaceae</taxon>
        <taxon>Catenuloplanes</taxon>
    </lineage>
</organism>
<keyword evidence="2" id="KW-0333">Golgi apparatus</keyword>
<dbReference type="Proteomes" id="UP001240236">
    <property type="component" value="Unassembled WGS sequence"/>
</dbReference>
<dbReference type="Gene3D" id="1.10.3630.10">
    <property type="entry name" value="yeast vps74-n-term truncation variant domain like"/>
    <property type="match status" value="1"/>
</dbReference>
<keyword evidence="3" id="KW-0446">Lipid-binding</keyword>
<evidence type="ECO:0000256" key="1">
    <source>
        <dbReference type="ARBA" id="ARBA00004255"/>
    </source>
</evidence>
<name>A0AAE3W048_9ACTN</name>
<evidence type="ECO:0000313" key="6">
    <source>
        <dbReference type="Proteomes" id="UP001240236"/>
    </source>
</evidence>
<evidence type="ECO:0000256" key="2">
    <source>
        <dbReference type="ARBA" id="ARBA00023034"/>
    </source>
</evidence>
<comment type="caution">
    <text evidence="5">The sequence shown here is derived from an EMBL/GenBank/DDBJ whole genome shotgun (WGS) entry which is preliminary data.</text>
</comment>
<gene>
    <name evidence="5" type="ORF">J2S42_003608</name>
</gene>
<proteinExistence type="predicted"/>
<dbReference type="GO" id="GO:0005737">
    <property type="term" value="C:cytoplasm"/>
    <property type="evidence" value="ECO:0007669"/>
    <property type="project" value="UniProtKB-ARBA"/>
</dbReference>